<dbReference type="EMBL" id="FOFR01000002">
    <property type="protein sequence ID" value="SEQ11125.1"/>
    <property type="molecule type" value="Genomic_DNA"/>
</dbReference>
<gene>
    <name evidence="2" type="ORF">SAMN05216188_102100</name>
</gene>
<evidence type="ECO:0000313" key="3">
    <source>
        <dbReference type="Proteomes" id="UP000199352"/>
    </source>
</evidence>
<reference evidence="3" key="1">
    <citation type="submission" date="2016-10" db="EMBL/GenBank/DDBJ databases">
        <authorList>
            <person name="Varghese N."/>
            <person name="Submissions S."/>
        </authorList>
    </citation>
    <scope>NUCLEOTIDE SEQUENCE [LARGE SCALE GENOMIC DNA]</scope>
    <source>
        <strain evidence="3">CGMCC 4.3525</strain>
    </source>
</reference>
<keyword evidence="3" id="KW-1185">Reference proteome</keyword>
<proteinExistence type="predicted"/>
<dbReference type="STRING" id="402600.SAMN05216188_102100"/>
<accession>A0A1H9DCA2</accession>
<feature type="compositionally biased region" description="Low complexity" evidence="1">
    <location>
        <begin position="247"/>
        <end position="279"/>
    </location>
</feature>
<evidence type="ECO:0000256" key="1">
    <source>
        <dbReference type="SAM" id="MobiDB-lite"/>
    </source>
</evidence>
<evidence type="ECO:0000313" key="2">
    <source>
        <dbReference type="EMBL" id="SEQ11125.1"/>
    </source>
</evidence>
<organism evidence="2 3">
    <name type="scientific">Lentzea xinjiangensis</name>
    <dbReference type="NCBI Taxonomy" id="402600"/>
    <lineage>
        <taxon>Bacteria</taxon>
        <taxon>Bacillati</taxon>
        <taxon>Actinomycetota</taxon>
        <taxon>Actinomycetes</taxon>
        <taxon>Pseudonocardiales</taxon>
        <taxon>Pseudonocardiaceae</taxon>
        <taxon>Lentzea</taxon>
    </lineage>
</organism>
<name>A0A1H9DCA2_9PSEU</name>
<feature type="compositionally biased region" description="Low complexity" evidence="1">
    <location>
        <begin position="110"/>
        <end position="131"/>
    </location>
</feature>
<dbReference type="Proteomes" id="UP000199352">
    <property type="component" value="Unassembled WGS sequence"/>
</dbReference>
<protein>
    <submittedName>
        <fullName evidence="2">Uncharacterized protein</fullName>
    </submittedName>
</protein>
<sequence>MDRREPGAGFVRCVTRKRAGERWACSSLEVSLGLRPWGRTAPAPDSGGFRFRRRWVQQAPDQVGTIGRSVLRALRDGHLRRKKRAIAHTGQRPSPADPGERPFRMPMRTASPSPKAEAFPAKAEAFPAKAEGGPGPRQKAFPGRGGERPSWIPRQKGIRKPTQPPDQPRPGRLSFSPGSGQPQPSAVQVQAPGPNPPRAHPGQVGSVPARLSRGRPSPGSGLALQVRPPQPKTSPSPAQRLKPQPQPSSAAQAPVPAQLSSAQRLKPQPSSAAQAPAGA</sequence>
<feature type="region of interest" description="Disordered" evidence="1">
    <location>
        <begin position="82"/>
        <end position="279"/>
    </location>
</feature>
<feature type="compositionally biased region" description="Low complexity" evidence="1">
    <location>
        <begin position="176"/>
        <end position="192"/>
    </location>
</feature>
<dbReference type="AlphaFoldDB" id="A0A1H9DCA2"/>